<dbReference type="InterPro" id="IPR000322">
    <property type="entry name" value="Glyco_hydro_31_TIM"/>
</dbReference>
<dbReference type="PANTHER" id="PTHR43863">
    <property type="entry name" value="HYDROLASE, PUTATIVE (AFU_ORTHOLOGUE AFUA_1G03140)-RELATED"/>
    <property type="match status" value="1"/>
</dbReference>
<evidence type="ECO:0000256" key="2">
    <source>
        <dbReference type="RuleBase" id="RU361185"/>
    </source>
</evidence>
<evidence type="ECO:0000259" key="5">
    <source>
        <dbReference type="Pfam" id="PF21365"/>
    </source>
</evidence>
<sequence>MLFKASLLILLLGAAASTAHDASSPYKLKEISSNPYAFTIMSTASNTTIVSNTGILTGATNTSMTATPKTSHDTKITTQFIAPSILHVHTQTTGTTLSFTGAQFSTTPGAKHYGVWSYPFNDSITNAEIAFDLKGLQGNDGINYASARAPFFISSAGYAVYADTQAMGSFSFSDEMGQVEFRFNATALNYYIILPEVMGGEGAFKSLLTQYASLTDTSPLWSPRAYGPMFWHNDFQRASAFPEGVGNAQEFVRDVVDQLAAHRVRASAVMVDRPYGTGDEGWGNYDFDPKYWPDVQGLVHEVADKGLDFQAWVANRAVPGSELFNTSASNNWLFPDIQNELQPGVALNLSIPDAYTYLQDAMNFLPRLGIKGYKIDRGDENEMPIWGENVQTYLFHKLMYEGQAAHWGSAARDNPRPAGFYNFARSVNDRSRRYTGVWGADPASTENGLVQSIRQGIRSGLLGFPMWGSDCGGYTRKIGTGAPGEELWARWMWFSAFSPVYEVMLYEESIPWYDYSEELMGVLRETARLHHELIPFIQSYMFRATTDGLPVIRALFLQAPHDEAVWDADESYFFGEEFLVAPITQSNGEKSVYFPRGSKYLEYFGKEDVYEGGGERVFKLDINSVPVFVREGAIIPRGDLYQFNNQWDRNWKPWLNIEAYPSYDVESSGFRYFDEESGRAVDIRMETKKKRKMVCVSYSVLATPGELQIHLKGGPRKFKLARRGGKECVWGVDSLFD</sequence>
<evidence type="ECO:0000259" key="4">
    <source>
        <dbReference type="Pfam" id="PF01055"/>
    </source>
</evidence>
<evidence type="ECO:0000256" key="1">
    <source>
        <dbReference type="ARBA" id="ARBA00007806"/>
    </source>
</evidence>
<protein>
    <submittedName>
        <fullName evidence="6">Glycosyl hydrolases family 31-domain-containing protein</fullName>
    </submittedName>
</protein>
<dbReference type="Proteomes" id="UP001610563">
    <property type="component" value="Unassembled WGS sequence"/>
</dbReference>
<gene>
    <name evidence="6" type="ORF">BJX66DRAFT_351067</name>
</gene>
<feature type="signal peptide" evidence="3">
    <location>
        <begin position="1"/>
        <end position="19"/>
    </location>
</feature>
<dbReference type="Gene3D" id="2.60.40.1180">
    <property type="entry name" value="Golgi alpha-mannosidase II"/>
    <property type="match status" value="1"/>
</dbReference>
<comment type="similarity">
    <text evidence="1 2">Belongs to the glycosyl hydrolase 31 family.</text>
</comment>
<name>A0ABR4G7Z6_9EURO</name>
<dbReference type="Pfam" id="PF21365">
    <property type="entry name" value="Glyco_hydro_31_3rd"/>
    <property type="match status" value="1"/>
</dbReference>
<dbReference type="Gene3D" id="2.60.40.1760">
    <property type="entry name" value="glycosyl hydrolase (family 31)"/>
    <property type="match status" value="1"/>
</dbReference>
<keyword evidence="7" id="KW-1185">Reference proteome</keyword>
<proteinExistence type="inferred from homology"/>
<dbReference type="InterPro" id="IPR048395">
    <property type="entry name" value="Glyco_hydro_31_C"/>
</dbReference>
<dbReference type="SUPFAM" id="SSF51011">
    <property type="entry name" value="Glycosyl hydrolase domain"/>
    <property type="match status" value="1"/>
</dbReference>
<comment type="caution">
    <text evidence="6">The sequence shown here is derived from an EMBL/GenBank/DDBJ whole genome shotgun (WGS) entry which is preliminary data.</text>
</comment>
<evidence type="ECO:0000313" key="7">
    <source>
        <dbReference type="Proteomes" id="UP001610563"/>
    </source>
</evidence>
<dbReference type="PANTHER" id="PTHR43863:SF2">
    <property type="entry name" value="MALTASE-GLUCOAMYLASE"/>
    <property type="match status" value="1"/>
</dbReference>
<reference evidence="6 7" key="1">
    <citation type="submission" date="2024-07" db="EMBL/GenBank/DDBJ databases">
        <title>Section-level genome sequencing and comparative genomics of Aspergillus sections Usti and Cavernicolus.</title>
        <authorList>
            <consortium name="Lawrence Berkeley National Laboratory"/>
            <person name="Nybo J.L."/>
            <person name="Vesth T.C."/>
            <person name="Theobald S."/>
            <person name="Frisvad J.C."/>
            <person name="Larsen T.O."/>
            <person name="Kjaerboelling I."/>
            <person name="Rothschild-Mancinelli K."/>
            <person name="Lyhne E.K."/>
            <person name="Kogle M.E."/>
            <person name="Barry K."/>
            <person name="Clum A."/>
            <person name="Na H."/>
            <person name="Ledsgaard L."/>
            <person name="Lin J."/>
            <person name="Lipzen A."/>
            <person name="Kuo A."/>
            <person name="Riley R."/>
            <person name="Mondo S."/>
            <person name="Labutti K."/>
            <person name="Haridas S."/>
            <person name="Pangalinan J."/>
            <person name="Salamov A.A."/>
            <person name="Simmons B.A."/>
            <person name="Magnuson J.K."/>
            <person name="Chen J."/>
            <person name="Drula E."/>
            <person name="Henrissat B."/>
            <person name="Wiebenga A."/>
            <person name="Lubbers R.J."/>
            <person name="Gomes A.C."/>
            <person name="Makela M.R."/>
            <person name="Stajich J."/>
            <person name="Grigoriev I.V."/>
            <person name="Mortensen U.H."/>
            <person name="De Vries R.P."/>
            <person name="Baker S.E."/>
            <person name="Andersen M.R."/>
        </authorList>
    </citation>
    <scope>NUCLEOTIDE SEQUENCE [LARGE SCALE GENOMIC DNA]</scope>
    <source>
        <strain evidence="6 7">CBS 209.92</strain>
    </source>
</reference>
<evidence type="ECO:0000313" key="6">
    <source>
        <dbReference type="EMBL" id="KAL2794745.1"/>
    </source>
</evidence>
<dbReference type="InterPro" id="IPR013780">
    <property type="entry name" value="Glyco_hydro_b"/>
</dbReference>
<accession>A0ABR4G7Z6</accession>
<evidence type="ECO:0000256" key="3">
    <source>
        <dbReference type="SAM" id="SignalP"/>
    </source>
</evidence>
<dbReference type="Pfam" id="PF01055">
    <property type="entry name" value="Glyco_hydro_31_2nd"/>
    <property type="match status" value="1"/>
</dbReference>
<feature type="domain" description="Glycoside hydrolase family 31 TIM barrel" evidence="4">
    <location>
        <begin position="248"/>
        <end position="538"/>
    </location>
</feature>
<dbReference type="InterPro" id="IPR051816">
    <property type="entry name" value="Glycosyl_Hydrolase_31"/>
</dbReference>
<dbReference type="EMBL" id="JBFTWV010000041">
    <property type="protein sequence ID" value="KAL2794745.1"/>
    <property type="molecule type" value="Genomic_DNA"/>
</dbReference>
<keyword evidence="3" id="KW-0732">Signal</keyword>
<dbReference type="SUPFAM" id="SSF51445">
    <property type="entry name" value="(Trans)glycosidases"/>
    <property type="match status" value="1"/>
</dbReference>
<dbReference type="InterPro" id="IPR017853">
    <property type="entry name" value="GH"/>
</dbReference>
<keyword evidence="2" id="KW-0326">Glycosidase</keyword>
<dbReference type="Gene3D" id="3.20.20.80">
    <property type="entry name" value="Glycosidases"/>
    <property type="match status" value="1"/>
</dbReference>
<feature type="chain" id="PRO_5045124229" evidence="3">
    <location>
        <begin position="20"/>
        <end position="737"/>
    </location>
</feature>
<keyword evidence="2 6" id="KW-0378">Hydrolase</keyword>
<organism evidence="6 7">
    <name type="scientific">Aspergillus keveii</name>
    <dbReference type="NCBI Taxonomy" id="714993"/>
    <lineage>
        <taxon>Eukaryota</taxon>
        <taxon>Fungi</taxon>
        <taxon>Dikarya</taxon>
        <taxon>Ascomycota</taxon>
        <taxon>Pezizomycotina</taxon>
        <taxon>Eurotiomycetes</taxon>
        <taxon>Eurotiomycetidae</taxon>
        <taxon>Eurotiales</taxon>
        <taxon>Aspergillaceae</taxon>
        <taxon>Aspergillus</taxon>
        <taxon>Aspergillus subgen. Nidulantes</taxon>
    </lineage>
</organism>
<feature type="domain" description="Glycosyl hydrolase family 31 C-terminal" evidence="5">
    <location>
        <begin position="548"/>
        <end position="635"/>
    </location>
</feature>
<dbReference type="GO" id="GO:0016787">
    <property type="term" value="F:hydrolase activity"/>
    <property type="evidence" value="ECO:0007669"/>
    <property type="project" value="UniProtKB-KW"/>
</dbReference>